<reference evidence="5 6" key="1">
    <citation type="submission" date="2016-03" db="EMBL/GenBank/DDBJ databases">
        <authorList>
            <person name="Ploux O."/>
        </authorList>
    </citation>
    <scope>NUCLEOTIDE SEQUENCE [LARGE SCALE GENOMIC DNA]</scope>
    <source>
        <strain evidence="5 6">UAMH 11012</strain>
    </source>
</reference>
<dbReference type="EMBL" id="FJOG01000005">
    <property type="protein sequence ID" value="CZR54880.1"/>
    <property type="molecule type" value="Genomic_DNA"/>
</dbReference>
<dbReference type="PANTHER" id="PTHR31001:SF90">
    <property type="entry name" value="CENTROMERE DNA-BINDING PROTEIN COMPLEX CBF3 SUBUNIT B"/>
    <property type="match status" value="1"/>
</dbReference>
<evidence type="ECO:0000256" key="1">
    <source>
        <dbReference type="ARBA" id="ARBA00004123"/>
    </source>
</evidence>
<dbReference type="STRING" id="576137.A0A1L7WQ34"/>
<keyword evidence="2" id="KW-0539">Nucleus</keyword>
<name>A0A1L7WQ34_9HELO</name>
<keyword evidence="6" id="KW-1185">Reference proteome</keyword>
<gene>
    <name evidence="5" type="ORF">PAC_04764</name>
</gene>
<proteinExistence type="predicted"/>
<evidence type="ECO:0000256" key="2">
    <source>
        <dbReference type="ARBA" id="ARBA00023242"/>
    </source>
</evidence>
<dbReference type="InterPro" id="IPR050613">
    <property type="entry name" value="Sec_Metabolite_Reg"/>
</dbReference>
<evidence type="ECO:0000313" key="6">
    <source>
        <dbReference type="Proteomes" id="UP000184330"/>
    </source>
</evidence>
<dbReference type="GO" id="GO:0005634">
    <property type="term" value="C:nucleus"/>
    <property type="evidence" value="ECO:0007669"/>
    <property type="project" value="UniProtKB-SubCell"/>
</dbReference>
<feature type="signal peptide" evidence="4">
    <location>
        <begin position="1"/>
        <end position="36"/>
    </location>
</feature>
<dbReference type="OrthoDB" id="3014581at2759"/>
<accession>A0A1L7WQ34</accession>
<dbReference type="AlphaFoldDB" id="A0A1L7WQ34"/>
<comment type="subcellular location">
    <subcellularLocation>
        <location evidence="1">Nucleus</location>
    </subcellularLocation>
</comment>
<evidence type="ECO:0008006" key="7">
    <source>
        <dbReference type="Google" id="ProtNLM"/>
    </source>
</evidence>
<feature type="compositionally biased region" description="Basic and acidic residues" evidence="3">
    <location>
        <begin position="73"/>
        <end position="82"/>
    </location>
</feature>
<dbReference type="CDD" id="cd12148">
    <property type="entry name" value="fungal_TF_MHR"/>
    <property type="match status" value="1"/>
</dbReference>
<evidence type="ECO:0000256" key="3">
    <source>
        <dbReference type="SAM" id="MobiDB-lite"/>
    </source>
</evidence>
<sequence>MANPSPSCPKISISLVLLADAPYLVVFAGLESYAAAETPHVRIASLVSELLERIRRLEELLETQKSQQSESVTSREHSESCDGHAQQTHRSTLSLQTEHMDNDVAWLESIYEGQDYSQQDKISSNKVLFKTCSILQIIEAPKYITQNAFLSTNCEPSRCIWLPLYAEAKILLEKFVQTIDHIHHVVHTPSLPSILDEVYASLNQQGQVKPGNMILLLSIFASCTLCWNDGDSERGLSSSSAEANNQSPFWIKQTEDVLDIVHRTTSVSIEGVQGIVICSFILGHSEGFVRRCRFFYNMALLLARELGLHRLDHPSNVASVNSAQTEIGRRVWWYLVASDWALAARFNGVFQGVYQCHMRHMMTKKPQNLNDEDIIDGMSLIGKPLSHPTMMSYPLLRIRLSEISRNIVDRTPLVMSHGGGPSHDVVMDIDTELQTLLNDIPAFFSMSRDSLIATFRLSPSRADNIFHQGCMFNSLFYSQRCKIHLPYFSRGFADSTYASSRQICIQSARLMIQTELKIENSGQCGVTRYKFIGFLLGLFMATIVLLMDLCHNKSKPRGEIIEAFRMLEKARHESETAARFLDSLMQVLRKHKVAPPTPADSQSGGLNEQPLTAAEAVISDAGITPPYSEPTMMPLASSTTLESTDVSNITMAEDGFMNGAVFPSYFDELTQTFEQGVDAGSFDWDNIFSGLNSSFI</sequence>
<organism evidence="5 6">
    <name type="scientific">Phialocephala subalpina</name>
    <dbReference type="NCBI Taxonomy" id="576137"/>
    <lineage>
        <taxon>Eukaryota</taxon>
        <taxon>Fungi</taxon>
        <taxon>Dikarya</taxon>
        <taxon>Ascomycota</taxon>
        <taxon>Pezizomycotina</taxon>
        <taxon>Leotiomycetes</taxon>
        <taxon>Helotiales</taxon>
        <taxon>Mollisiaceae</taxon>
        <taxon>Phialocephala</taxon>
        <taxon>Phialocephala fortinii species complex</taxon>
    </lineage>
</organism>
<keyword evidence="4" id="KW-0732">Signal</keyword>
<protein>
    <recommendedName>
        <fullName evidence="7">Transcription factor domain-containing protein</fullName>
    </recommendedName>
</protein>
<feature type="chain" id="PRO_5009875174" description="Transcription factor domain-containing protein" evidence="4">
    <location>
        <begin position="37"/>
        <end position="696"/>
    </location>
</feature>
<feature type="region of interest" description="Disordered" evidence="3">
    <location>
        <begin position="65"/>
        <end position="91"/>
    </location>
</feature>
<dbReference type="Proteomes" id="UP000184330">
    <property type="component" value="Unassembled WGS sequence"/>
</dbReference>
<dbReference type="PANTHER" id="PTHR31001">
    <property type="entry name" value="UNCHARACTERIZED TRANSCRIPTIONAL REGULATORY PROTEIN"/>
    <property type="match status" value="1"/>
</dbReference>
<evidence type="ECO:0000313" key="5">
    <source>
        <dbReference type="EMBL" id="CZR54880.1"/>
    </source>
</evidence>
<evidence type="ECO:0000256" key="4">
    <source>
        <dbReference type="SAM" id="SignalP"/>
    </source>
</evidence>